<evidence type="ECO:0000313" key="4">
    <source>
        <dbReference type="EMBL" id="MBL3679124.1"/>
    </source>
</evidence>
<dbReference type="EC" id="3.1.1.29" evidence="4"/>
<evidence type="ECO:0000256" key="1">
    <source>
        <dbReference type="ARBA" id="ARBA00010835"/>
    </source>
</evidence>
<dbReference type="Proteomes" id="UP001645859">
    <property type="component" value="Unassembled WGS sequence"/>
</dbReference>
<dbReference type="EMBL" id="QYAC01000003">
    <property type="protein sequence ID" value="MBL3679124.1"/>
    <property type="molecule type" value="Genomic_DNA"/>
</dbReference>
<feature type="domain" description="Prokaryotic-type class I peptide chain release factors" evidence="3">
    <location>
        <begin position="8"/>
        <end position="137"/>
    </location>
</feature>
<keyword evidence="4" id="KW-0378">Hydrolase</keyword>
<dbReference type="InterPro" id="IPR045853">
    <property type="entry name" value="Pep_chain_release_fac_I_sf"/>
</dbReference>
<comment type="caution">
    <text evidence="4">The sequence shown here is derived from an EMBL/GenBank/DDBJ whole genome shotgun (WGS) entry which is preliminary data.</text>
</comment>
<evidence type="ECO:0000256" key="2">
    <source>
        <dbReference type="SAM" id="MobiDB-lite"/>
    </source>
</evidence>
<dbReference type="InterPro" id="IPR000352">
    <property type="entry name" value="Pep_chain_release_fac_I"/>
</dbReference>
<proteinExistence type="inferred from homology"/>
<gene>
    <name evidence="4" type="ORF">D3230_07405</name>
</gene>
<evidence type="ECO:0000313" key="5">
    <source>
        <dbReference type="Proteomes" id="UP001645859"/>
    </source>
</evidence>
<dbReference type="Pfam" id="PF00472">
    <property type="entry name" value="RF-1"/>
    <property type="match status" value="1"/>
</dbReference>
<dbReference type="PANTHER" id="PTHR47814:SF1">
    <property type="entry name" value="PEPTIDYL-TRNA HYDROLASE ARFB"/>
    <property type="match status" value="1"/>
</dbReference>
<dbReference type="GO" id="GO:0004045">
    <property type="term" value="F:peptidyl-tRNA hydrolase activity"/>
    <property type="evidence" value="ECO:0007669"/>
    <property type="project" value="UniProtKB-EC"/>
</dbReference>
<comment type="similarity">
    <text evidence="1">Belongs to the prokaryotic/mitochondrial release factor family.</text>
</comment>
<evidence type="ECO:0000259" key="3">
    <source>
        <dbReference type="Pfam" id="PF00472"/>
    </source>
</evidence>
<keyword evidence="5" id="KW-1185">Reference proteome</keyword>
<accession>A0ABS1SI15</accession>
<feature type="region of interest" description="Disordered" evidence="2">
    <location>
        <begin position="101"/>
        <end position="144"/>
    </location>
</feature>
<protein>
    <submittedName>
        <fullName evidence="4">Aminoacyl-tRNA hydrolase</fullName>
        <ecNumber evidence="4">3.1.1.29</ecNumber>
    </submittedName>
</protein>
<reference evidence="4 5" key="1">
    <citation type="submission" date="2018-09" db="EMBL/GenBank/DDBJ databases">
        <title>Comparative genomics of Leucobacter spp.</title>
        <authorList>
            <person name="Reis A.C."/>
            <person name="Kolvenbach B.A."/>
            <person name="Corvini P.F.X."/>
            <person name="Nunes O.C."/>
        </authorList>
    </citation>
    <scope>NUCLEOTIDE SEQUENCE [LARGE SCALE GENOMIC DNA]</scope>
    <source>
        <strain evidence="4 5">TAN 31504</strain>
    </source>
</reference>
<dbReference type="NCBIfam" id="NF006718">
    <property type="entry name" value="PRK09256.1"/>
    <property type="match status" value="1"/>
</dbReference>
<dbReference type="SUPFAM" id="SSF75620">
    <property type="entry name" value="Release factor"/>
    <property type="match status" value="1"/>
</dbReference>
<organism evidence="4 5">
    <name type="scientific">Leucobacter chromiireducens subsp. solipictus</name>
    <dbReference type="NCBI Taxonomy" id="398235"/>
    <lineage>
        <taxon>Bacteria</taxon>
        <taxon>Bacillati</taxon>
        <taxon>Actinomycetota</taxon>
        <taxon>Actinomycetes</taxon>
        <taxon>Micrococcales</taxon>
        <taxon>Microbacteriaceae</taxon>
        <taxon>Leucobacter</taxon>
    </lineage>
</organism>
<dbReference type="PANTHER" id="PTHR47814">
    <property type="entry name" value="PEPTIDYL-TRNA HYDROLASE ARFB"/>
    <property type="match status" value="1"/>
</dbReference>
<feature type="compositionally biased region" description="Basic residues" evidence="2">
    <location>
        <begin position="112"/>
        <end position="126"/>
    </location>
</feature>
<name>A0ABS1SI15_9MICO</name>
<dbReference type="RefSeq" id="WP_202344383.1">
    <property type="nucleotide sequence ID" value="NZ_BAAAPI010000013.1"/>
</dbReference>
<dbReference type="Gene3D" id="3.30.160.20">
    <property type="match status" value="1"/>
</dbReference>
<sequence>MDLQVTRELTIPATELVWRFSRSSGPGGQHVNTSDSRVELLWDAARSRALAAALSPERRDRALRRLAPHLIAGVLTVTASEQRSQLRNRERAQHKLAERVAAALAPDPAPRRATRPTRGSQRRHLAAKTQRSATKQLRRRPSAE</sequence>